<name>A0ABU4VPH3_9ACTN</name>
<dbReference type="PROSITE" id="PS50977">
    <property type="entry name" value="HTH_TETR_2"/>
    <property type="match status" value="1"/>
</dbReference>
<accession>A0ABU4VPH3</accession>
<dbReference type="Gene3D" id="1.10.357.10">
    <property type="entry name" value="Tetracycline Repressor, domain 2"/>
    <property type="match status" value="1"/>
</dbReference>
<keyword evidence="2 4" id="KW-0238">DNA-binding</keyword>
<organism evidence="6 7">
    <name type="scientific">Patulibacter brassicae</name>
    <dbReference type="NCBI Taxonomy" id="1705717"/>
    <lineage>
        <taxon>Bacteria</taxon>
        <taxon>Bacillati</taxon>
        <taxon>Actinomycetota</taxon>
        <taxon>Thermoleophilia</taxon>
        <taxon>Solirubrobacterales</taxon>
        <taxon>Patulibacteraceae</taxon>
        <taxon>Patulibacter</taxon>
    </lineage>
</organism>
<keyword evidence="3" id="KW-0804">Transcription</keyword>
<evidence type="ECO:0000313" key="6">
    <source>
        <dbReference type="EMBL" id="MDX8152944.1"/>
    </source>
</evidence>
<keyword evidence="1" id="KW-0805">Transcription regulation</keyword>
<dbReference type="InterPro" id="IPR050109">
    <property type="entry name" value="HTH-type_TetR-like_transc_reg"/>
</dbReference>
<evidence type="ECO:0000256" key="4">
    <source>
        <dbReference type="PROSITE-ProRule" id="PRU00335"/>
    </source>
</evidence>
<gene>
    <name evidence="6" type="ORF">SK069_15200</name>
</gene>
<dbReference type="Proteomes" id="UP001277761">
    <property type="component" value="Unassembled WGS sequence"/>
</dbReference>
<dbReference type="PANTHER" id="PTHR30055:SF234">
    <property type="entry name" value="HTH-TYPE TRANSCRIPTIONAL REGULATOR BETI"/>
    <property type="match status" value="1"/>
</dbReference>
<evidence type="ECO:0000259" key="5">
    <source>
        <dbReference type="PROSITE" id="PS50977"/>
    </source>
</evidence>
<evidence type="ECO:0000256" key="2">
    <source>
        <dbReference type="ARBA" id="ARBA00023125"/>
    </source>
</evidence>
<dbReference type="InterPro" id="IPR009057">
    <property type="entry name" value="Homeodomain-like_sf"/>
</dbReference>
<evidence type="ECO:0000313" key="7">
    <source>
        <dbReference type="Proteomes" id="UP001277761"/>
    </source>
</evidence>
<feature type="domain" description="HTH tetR-type" evidence="5">
    <location>
        <begin position="10"/>
        <end position="70"/>
    </location>
</feature>
<evidence type="ECO:0000256" key="3">
    <source>
        <dbReference type="ARBA" id="ARBA00023163"/>
    </source>
</evidence>
<dbReference type="InterPro" id="IPR001647">
    <property type="entry name" value="HTH_TetR"/>
</dbReference>
<reference evidence="6 7" key="1">
    <citation type="submission" date="2023-11" db="EMBL/GenBank/DDBJ databases">
        <authorList>
            <person name="Xu M."/>
            <person name="Jiang T."/>
        </authorList>
    </citation>
    <scope>NUCLEOTIDE SEQUENCE [LARGE SCALE GENOMIC DNA]</scope>
    <source>
        <strain evidence="6 7">SD</strain>
    </source>
</reference>
<proteinExistence type="predicted"/>
<dbReference type="PANTHER" id="PTHR30055">
    <property type="entry name" value="HTH-TYPE TRANSCRIPTIONAL REGULATOR RUTR"/>
    <property type="match status" value="1"/>
</dbReference>
<dbReference type="EMBL" id="JAXAVX010000009">
    <property type="protein sequence ID" value="MDX8152944.1"/>
    <property type="molecule type" value="Genomic_DNA"/>
</dbReference>
<dbReference type="PRINTS" id="PR00455">
    <property type="entry name" value="HTHTETR"/>
</dbReference>
<keyword evidence="7" id="KW-1185">Reference proteome</keyword>
<protein>
    <submittedName>
        <fullName evidence="6">TetR/AcrR family transcriptional regulator</fullName>
    </submittedName>
</protein>
<evidence type="ECO:0000256" key="1">
    <source>
        <dbReference type="ARBA" id="ARBA00023015"/>
    </source>
</evidence>
<dbReference type="RefSeq" id="WP_319955095.1">
    <property type="nucleotide sequence ID" value="NZ_JAXAVX010000009.1"/>
</dbReference>
<dbReference type="SUPFAM" id="SSF46689">
    <property type="entry name" value="Homeodomain-like"/>
    <property type="match status" value="1"/>
</dbReference>
<feature type="DNA-binding region" description="H-T-H motif" evidence="4">
    <location>
        <begin position="33"/>
        <end position="52"/>
    </location>
</feature>
<comment type="caution">
    <text evidence="6">The sequence shown here is derived from an EMBL/GenBank/DDBJ whole genome shotgun (WGS) entry which is preliminary data.</text>
</comment>
<dbReference type="Pfam" id="PF00440">
    <property type="entry name" value="TetR_N"/>
    <property type="match status" value="1"/>
</dbReference>
<sequence>MAPSTRMSAEERREQVIAVASRLMAERGIGATPTAEVAEEAGISHAYLFRLFPTKQALVTAVVERCNAEIHEAFKTAADRARATGEDVLPAIGMAYGGLLSDPRRLLLQLHAHALSPRDPDVRAAMQASFRRLFALIQRETDATPDEIRRFFAQGMLMNVLAATGIATLDEPFADVLRTGELDGASCFPDDFTASPLDPVAEEAPTP</sequence>